<reference evidence="2" key="2">
    <citation type="submission" date="2020-02" db="EMBL/GenBank/DDBJ databases">
        <title>Flavobacterium profundi sp. nov., isolated from a deep-sea seamount.</title>
        <authorList>
            <person name="Zhang D.-C."/>
        </authorList>
    </citation>
    <scope>NUCLEOTIDE SEQUENCE</scope>
    <source>
        <strain evidence="2">EC11</strain>
    </source>
</reference>
<name>A0ABX0IMN3_9FLAO</name>
<evidence type="ECO:0008006" key="4">
    <source>
        <dbReference type="Google" id="ProtNLM"/>
    </source>
</evidence>
<keyword evidence="1" id="KW-0732">Signal</keyword>
<proteinExistence type="predicted"/>
<dbReference type="RefSeq" id="WP_140960327.1">
    <property type="nucleotide sequence ID" value="NZ_VEVQ02000002.1"/>
</dbReference>
<evidence type="ECO:0000313" key="2">
    <source>
        <dbReference type="EMBL" id="NHN24846.1"/>
    </source>
</evidence>
<gene>
    <name evidence="2" type="ORF">FIA58_004070</name>
</gene>
<keyword evidence="3" id="KW-1185">Reference proteome</keyword>
<reference evidence="2" key="1">
    <citation type="submission" date="2019-05" db="EMBL/GenBank/DDBJ databases">
        <authorList>
            <person name="Lianzixin W."/>
        </authorList>
    </citation>
    <scope>NUCLEOTIDE SEQUENCE</scope>
    <source>
        <strain evidence="2">EC11</strain>
    </source>
</reference>
<dbReference type="EMBL" id="VEVQ02000002">
    <property type="protein sequence ID" value="NHN24846.1"/>
    <property type="molecule type" value="Genomic_DNA"/>
</dbReference>
<sequence length="138" mass="15990">MKTTLLKMITFVFIAMLSTGFSTADKKTNSNTVTYYYFAYATTGVNYEVYNKVWITPLKTITINTDSHYDISEAGIANQLRDYMKAEYNLKGVLGTEGKVYDVDTFSEAEATKYYRSTLARYKTNTKLYDFKYLPERR</sequence>
<feature type="signal peptide" evidence="1">
    <location>
        <begin position="1"/>
        <end position="24"/>
    </location>
</feature>
<comment type="caution">
    <text evidence="2">The sequence shown here is derived from an EMBL/GenBank/DDBJ whole genome shotgun (WGS) entry which is preliminary data.</text>
</comment>
<evidence type="ECO:0000313" key="3">
    <source>
        <dbReference type="Proteomes" id="UP000817854"/>
    </source>
</evidence>
<accession>A0ABX0IMN3</accession>
<evidence type="ECO:0000256" key="1">
    <source>
        <dbReference type="SAM" id="SignalP"/>
    </source>
</evidence>
<organism evidence="2 3">
    <name type="scientific">Flavobacterium jejuense</name>
    <dbReference type="NCBI Taxonomy" id="1544455"/>
    <lineage>
        <taxon>Bacteria</taxon>
        <taxon>Pseudomonadati</taxon>
        <taxon>Bacteroidota</taxon>
        <taxon>Flavobacteriia</taxon>
        <taxon>Flavobacteriales</taxon>
        <taxon>Flavobacteriaceae</taxon>
        <taxon>Flavobacterium</taxon>
    </lineage>
</organism>
<dbReference type="Proteomes" id="UP000817854">
    <property type="component" value="Unassembled WGS sequence"/>
</dbReference>
<protein>
    <recommendedName>
        <fullName evidence="4">DUF4136 domain-containing protein</fullName>
    </recommendedName>
</protein>
<feature type="chain" id="PRO_5046246056" description="DUF4136 domain-containing protein" evidence="1">
    <location>
        <begin position="25"/>
        <end position="138"/>
    </location>
</feature>